<dbReference type="RefSeq" id="YP_004414815.1">
    <property type="nucleotide sequence ID" value="NC_015455.1"/>
</dbReference>
<sequence>MTSPILIPSLEEMREAERSTSPDHTQSCMEALLPLQEKTQSWEAHRMECKAVNCIALTTDVIDVVFLKDYPEIRTGTSVVFCHKFSYTTNVHEKLVPITDNVDFDYTNDCLCITVKCLCTDEFSVACLASNFRILCKTVMQAIDGAYPLSMASNSADSLPALLQKEEKEEHLEEDDDHLLDGFDKKFCERCYSPPFLCACSVLALSKQEFLQQLSVLNLCYACQHFSKMCTCRYRVGLLYKFYRDHIVDNMIPKRMNEVKRLAYLASCNVKVCFNCNRYYLRCVCDADYQILFPPE</sequence>
<dbReference type="Proteomes" id="UP000162892">
    <property type="component" value="Segment"/>
</dbReference>
<dbReference type="KEGG" id="vg:10526577"/>
<dbReference type="OrthoDB" id="16290at10239"/>
<dbReference type="GeneID" id="10526577"/>
<name>F4MI09_9ADEN</name>
<keyword evidence="2" id="KW-1185">Reference proteome</keyword>
<dbReference type="EMBL" id="EU715130">
    <property type="protein sequence ID" value="AEC32104.1"/>
    <property type="molecule type" value="Genomic_DNA"/>
</dbReference>
<evidence type="ECO:0000313" key="2">
    <source>
        <dbReference type="Proteomes" id="UP000162892"/>
    </source>
</evidence>
<reference evidence="1 2" key="1">
    <citation type="journal article" date="2009" name="Virus Res.">
        <title>Confirmation of a novel siadenovirus species detected in raptors: partial sequence and phylogenetic analysis.</title>
        <authorList>
            <person name="Kovacs E.R."/>
            <person name="Benko M."/>
        </authorList>
    </citation>
    <scope>NUCLEOTIDE SEQUENCE [LARGE SCALE GENOMIC DNA]</scope>
</reference>
<accession>F4MI09</accession>
<proteinExistence type="predicted"/>
<protein>
    <submittedName>
        <fullName evidence="1">E3 protein</fullName>
    </submittedName>
</protein>
<evidence type="ECO:0000313" key="1">
    <source>
        <dbReference type="EMBL" id="AEC32104.1"/>
    </source>
</evidence>
<organism evidence="1 2">
    <name type="scientific">Raptor adenovirus 1</name>
    <dbReference type="NCBI Taxonomy" id="1520002"/>
    <lineage>
        <taxon>Viruses</taxon>
        <taxon>Varidnaviria</taxon>
        <taxon>Bamfordvirae</taxon>
        <taxon>Preplasmiviricota</taxon>
        <taxon>Polisuviricotina</taxon>
        <taxon>Pharingeaviricetes</taxon>
        <taxon>Rowavirales</taxon>
        <taxon>Adenoviridae</taxon>
        <taxon>Siadenovirus</taxon>
        <taxon>Siadenovirus raptoris</taxon>
        <taxon>Raptor siadenovirus A</taxon>
    </lineage>
</organism>